<comment type="caution">
    <text evidence="1">The sequence shown here is derived from an EMBL/GenBank/DDBJ whole genome shotgun (WGS) entry which is preliminary data.</text>
</comment>
<name>A0A151P6Y6_ALLMI</name>
<dbReference type="AlphaFoldDB" id="A0A151P6Y6"/>
<evidence type="ECO:0000313" key="1">
    <source>
        <dbReference type="EMBL" id="KYO44836.1"/>
    </source>
</evidence>
<keyword evidence="2" id="KW-1185">Reference proteome</keyword>
<dbReference type="Proteomes" id="UP000050525">
    <property type="component" value="Unassembled WGS sequence"/>
</dbReference>
<protein>
    <submittedName>
        <fullName evidence="1">Uncharacterized protein</fullName>
    </submittedName>
</protein>
<organism evidence="1 2">
    <name type="scientific">Alligator mississippiensis</name>
    <name type="common">American alligator</name>
    <dbReference type="NCBI Taxonomy" id="8496"/>
    <lineage>
        <taxon>Eukaryota</taxon>
        <taxon>Metazoa</taxon>
        <taxon>Chordata</taxon>
        <taxon>Craniata</taxon>
        <taxon>Vertebrata</taxon>
        <taxon>Euteleostomi</taxon>
        <taxon>Archelosauria</taxon>
        <taxon>Archosauria</taxon>
        <taxon>Crocodylia</taxon>
        <taxon>Alligatoridae</taxon>
        <taxon>Alligatorinae</taxon>
        <taxon>Alligator</taxon>
    </lineage>
</organism>
<proteinExistence type="predicted"/>
<reference evidence="1 2" key="1">
    <citation type="journal article" date="2012" name="Genome Biol.">
        <title>Sequencing three crocodilian genomes to illuminate the evolution of archosaurs and amniotes.</title>
        <authorList>
            <person name="St John J.A."/>
            <person name="Braun E.L."/>
            <person name="Isberg S.R."/>
            <person name="Miles L.G."/>
            <person name="Chong A.Y."/>
            <person name="Gongora J."/>
            <person name="Dalzell P."/>
            <person name="Moran C."/>
            <person name="Bed'hom B."/>
            <person name="Abzhanov A."/>
            <person name="Burgess S.C."/>
            <person name="Cooksey A.M."/>
            <person name="Castoe T.A."/>
            <person name="Crawford N.G."/>
            <person name="Densmore L.D."/>
            <person name="Drew J.C."/>
            <person name="Edwards S.V."/>
            <person name="Faircloth B.C."/>
            <person name="Fujita M.K."/>
            <person name="Greenwold M.J."/>
            <person name="Hoffmann F.G."/>
            <person name="Howard J.M."/>
            <person name="Iguchi T."/>
            <person name="Janes D.E."/>
            <person name="Khan S.Y."/>
            <person name="Kohno S."/>
            <person name="de Koning A.J."/>
            <person name="Lance S.L."/>
            <person name="McCarthy F.M."/>
            <person name="McCormack J.E."/>
            <person name="Merchant M.E."/>
            <person name="Peterson D.G."/>
            <person name="Pollock D.D."/>
            <person name="Pourmand N."/>
            <person name="Raney B.J."/>
            <person name="Roessler K.A."/>
            <person name="Sanford J.R."/>
            <person name="Sawyer R.H."/>
            <person name="Schmidt C.J."/>
            <person name="Triplett E.W."/>
            <person name="Tuberville T.D."/>
            <person name="Venegas-Anaya M."/>
            <person name="Howard J.T."/>
            <person name="Jarvis E.D."/>
            <person name="Guillette L.J.Jr."/>
            <person name="Glenn T.C."/>
            <person name="Green R.E."/>
            <person name="Ray D.A."/>
        </authorList>
    </citation>
    <scope>NUCLEOTIDE SEQUENCE [LARGE SCALE GENOMIC DNA]</scope>
    <source>
        <strain evidence="1">KSC_2009_1</strain>
    </source>
</reference>
<gene>
    <name evidence="1" type="ORF">Y1Q_0016631</name>
</gene>
<evidence type="ECO:0000313" key="2">
    <source>
        <dbReference type="Proteomes" id="UP000050525"/>
    </source>
</evidence>
<sequence length="78" mass="8810">MLKRNPNALGIQQLDASAMGNMLPNYREEKDSICPKEFTVDDILLHAMEAFVSLFGPYTFVFVNMETKALVSAERPFP</sequence>
<dbReference type="EMBL" id="AKHW03000647">
    <property type="protein sequence ID" value="KYO44836.1"/>
    <property type="molecule type" value="Genomic_DNA"/>
</dbReference>
<accession>A0A151P6Y6</accession>